<dbReference type="PANTHER" id="PTHR38100:SF1">
    <property type="entry name" value="HIGH FREQUENCY LYSOGENIZATION PROTEIN HFLD"/>
    <property type="match status" value="1"/>
</dbReference>
<dbReference type="InterPro" id="IPR035932">
    <property type="entry name" value="HflD-like_sf"/>
</dbReference>
<dbReference type="Proteomes" id="UP001500631">
    <property type="component" value="Unassembled WGS sequence"/>
</dbReference>
<name>A0ABP9MVS0_9GAMM</name>
<dbReference type="Pfam" id="PF04356">
    <property type="entry name" value="DUF489"/>
    <property type="match status" value="1"/>
</dbReference>
<keyword evidence="3 4" id="KW-0472">Membrane</keyword>
<protein>
    <recommendedName>
        <fullName evidence="4">High frequency lysogenization protein HflD homolog</fullName>
    </recommendedName>
</protein>
<evidence type="ECO:0000256" key="3">
    <source>
        <dbReference type="ARBA" id="ARBA00023136"/>
    </source>
</evidence>
<dbReference type="InterPro" id="IPR007451">
    <property type="entry name" value="HflD"/>
</dbReference>
<keyword evidence="1 4" id="KW-1003">Cell membrane</keyword>
<evidence type="ECO:0000256" key="1">
    <source>
        <dbReference type="ARBA" id="ARBA00022475"/>
    </source>
</evidence>
<evidence type="ECO:0000256" key="4">
    <source>
        <dbReference type="HAMAP-Rule" id="MF_00695"/>
    </source>
</evidence>
<comment type="subcellular location">
    <subcellularLocation>
        <location evidence="4">Cytoplasm</location>
    </subcellularLocation>
    <subcellularLocation>
        <location evidence="4">Cell membrane</location>
        <topology evidence="4">Peripheral membrane protein</topology>
        <orientation evidence="4">Cytoplasmic side</orientation>
    </subcellularLocation>
</comment>
<dbReference type="SUPFAM" id="SSF101322">
    <property type="entry name" value="YcfC-like"/>
    <property type="match status" value="1"/>
</dbReference>
<evidence type="ECO:0000256" key="2">
    <source>
        <dbReference type="ARBA" id="ARBA00022490"/>
    </source>
</evidence>
<keyword evidence="2 4" id="KW-0963">Cytoplasm</keyword>
<comment type="caution">
    <text evidence="5">The sequence shown here is derived from an EMBL/GenBank/DDBJ whole genome shotgun (WGS) entry which is preliminary data.</text>
</comment>
<organism evidence="5 6">
    <name type="scientific">Wohlfahrtiimonas larvae</name>
    <dbReference type="NCBI Taxonomy" id="1157986"/>
    <lineage>
        <taxon>Bacteria</taxon>
        <taxon>Pseudomonadati</taxon>
        <taxon>Pseudomonadota</taxon>
        <taxon>Gammaproteobacteria</taxon>
        <taxon>Cardiobacteriales</taxon>
        <taxon>Ignatzschineriaceae</taxon>
        <taxon>Wohlfahrtiimonas</taxon>
    </lineage>
</organism>
<proteinExistence type="inferred from homology"/>
<dbReference type="HAMAP" id="MF_00695">
    <property type="entry name" value="HflD_protein"/>
    <property type="match status" value="1"/>
</dbReference>
<dbReference type="RefSeq" id="WP_077925733.1">
    <property type="nucleotide sequence ID" value="NZ_BAABKE010000005.1"/>
</dbReference>
<gene>
    <name evidence="4 5" type="primary">hflD</name>
    <name evidence="5" type="ORF">GCM10023338_17010</name>
</gene>
<dbReference type="Gene3D" id="1.10.3890.10">
    <property type="entry name" value="HflD-like"/>
    <property type="match status" value="1"/>
</dbReference>
<dbReference type="PANTHER" id="PTHR38100">
    <property type="entry name" value="HIGH FREQUENCY LYSOGENIZATION PROTEIN HFLD"/>
    <property type="match status" value="1"/>
</dbReference>
<dbReference type="EMBL" id="BAABKE010000005">
    <property type="protein sequence ID" value="GAA5101299.1"/>
    <property type="molecule type" value="Genomic_DNA"/>
</dbReference>
<evidence type="ECO:0000313" key="6">
    <source>
        <dbReference type="Proteomes" id="UP001500631"/>
    </source>
</evidence>
<sequence>MTNDLRGQTIALAGVMQSAILVDRLAKQQQYSEAAAHGLVYSIFETDPQNIESVYDGLSNLKVGFQALGNPRNLPKDAMVYFTNMLKLQKRLREHSSYLNIMGSGIENVKGRLVHFPMMHDNIQMALADLYTQTISKLSPRIYVKGDPSVAMTESHAAKIRTLLLAGVRSGILWHQAGGTTWNRIMQYHKIMAEASRLTYEIE</sequence>
<reference evidence="6" key="1">
    <citation type="journal article" date="2019" name="Int. J. Syst. Evol. Microbiol.">
        <title>The Global Catalogue of Microorganisms (GCM) 10K type strain sequencing project: providing services to taxonomists for standard genome sequencing and annotation.</title>
        <authorList>
            <consortium name="The Broad Institute Genomics Platform"/>
            <consortium name="The Broad Institute Genome Sequencing Center for Infectious Disease"/>
            <person name="Wu L."/>
            <person name="Ma J."/>
        </authorList>
    </citation>
    <scope>NUCLEOTIDE SEQUENCE [LARGE SCALE GENOMIC DNA]</scope>
    <source>
        <strain evidence="6">JCM 18424</strain>
    </source>
</reference>
<accession>A0ABP9MVS0</accession>
<keyword evidence="6" id="KW-1185">Reference proteome</keyword>
<evidence type="ECO:0000313" key="5">
    <source>
        <dbReference type="EMBL" id="GAA5101299.1"/>
    </source>
</evidence>
<comment type="similarity">
    <text evidence="4">Belongs to the HflD family.</text>
</comment>